<dbReference type="AlphaFoldDB" id="A0AB39V6U7"/>
<accession>A0AB39V6U7</accession>
<dbReference type="InterPro" id="IPR029047">
    <property type="entry name" value="HSP70_peptide-bd_sf"/>
</dbReference>
<dbReference type="RefSeq" id="WP_369717028.1">
    <property type="nucleotide sequence ID" value="NZ_CP165647.1"/>
</dbReference>
<protein>
    <submittedName>
        <fullName evidence="3">Hsp70 family protein</fullName>
    </submittedName>
</protein>
<keyword evidence="2" id="KW-0067">ATP-binding</keyword>
<dbReference type="Pfam" id="PF00012">
    <property type="entry name" value="HSP70"/>
    <property type="match status" value="1"/>
</dbReference>
<dbReference type="PANTHER" id="PTHR19375">
    <property type="entry name" value="HEAT SHOCK PROTEIN 70KDA"/>
    <property type="match status" value="1"/>
</dbReference>
<evidence type="ECO:0000256" key="2">
    <source>
        <dbReference type="ARBA" id="ARBA00022840"/>
    </source>
</evidence>
<reference evidence="3" key="1">
    <citation type="submission" date="2024-07" db="EMBL/GenBank/DDBJ databases">
        <authorList>
            <person name="Li X.-J."/>
            <person name="Wang X."/>
        </authorList>
    </citation>
    <scope>NUCLEOTIDE SEQUENCE</scope>
    <source>
        <strain evidence="3">HSP-536</strain>
    </source>
</reference>
<proteinExistence type="predicted"/>
<gene>
    <name evidence="3" type="ORF">AB8B28_04325</name>
</gene>
<keyword evidence="1" id="KW-0547">Nucleotide-binding</keyword>
<evidence type="ECO:0000256" key="1">
    <source>
        <dbReference type="ARBA" id="ARBA00022741"/>
    </source>
</evidence>
<evidence type="ECO:0000313" key="3">
    <source>
        <dbReference type="EMBL" id="XDU63084.1"/>
    </source>
</evidence>
<name>A0AB39V6U7_9FUSO</name>
<dbReference type="KEGG" id="lala:AB8B28_04325"/>
<sequence>MTVGMKERNKAFKERILTDVCPFTLGIEVIGERFAPIISRNATVPTSRSQFFSTTEDNQTVIRIAIYQGESLNIAENLFLGDFEINVPRNSAGRENVEVRFTYDINGILEAEVTALSTGEKRNKLIINGEMSEEEKNERIKILEELKIQSENQYKDKLLIERANRIFSEIVNMEIRNRISTYLDKYSLIVRTGDKISIQKAKKEFINFLDKIDPEMNDLGIDDILLDINENEDEEIMEEDELEFWN</sequence>
<dbReference type="PRINTS" id="PR00301">
    <property type="entry name" value="HEATSHOCK70"/>
</dbReference>
<dbReference type="GO" id="GO:0005524">
    <property type="term" value="F:ATP binding"/>
    <property type="evidence" value="ECO:0007669"/>
    <property type="project" value="UniProtKB-KW"/>
</dbReference>
<dbReference type="GO" id="GO:0140662">
    <property type="term" value="F:ATP-dependent protein folding chaperone"/>
    <property type="evidence" value="ECO:0007669"/>
    <property type="project" value="InterPro"/>
</dbReference>
<organism evidence="3">
    <name type="scientific">Leptotrichia alba</name>
    <dbReference type="NCBI Taxonomy" id="3239304"/>
    <lineage>
        <taxon>Bacteria</taxon>
        <taxon>Fusobacteriati</taxon>
        <taxon>Fusobacteriota</taxon>
        <taxon>Fusobacteriia</taxon>
        <taxon>Fusobacteriales</taxon>
        <taxon>Leptotrichiaceae</taxon>
        <taxon>Leptotrichia</taxon>
    </lineage>
</organism>
<dbReference type="SUPFAM" id="SSF100920">
    <property type="entry name" value="Heat shock protein 70kD (HSP70), peptide-binding domain"/>
    <property type="match status" value="1"/>
</dbReference>
<dbReference type="InterPro" id="IPR013126">
    <property type="entry name" value="Hsp_70_fam"/>
</dbReference>
<dbReference type="EMBL" id="CP165647">
    <property type="protein sequence ID" value="XDU63084.1"/>
    <property type="molecule type" value="Genomic_DNA"/>
</dbReference>
<dbReference type="Gene3D" id="2.60.34.10">
    <property type="entry name" value="Substrate Binding Domain Of DNAk, Chain A, domain 1"/>
    <property type="match status" value="1"/>
</dbReference>